<name>A0A8H3FMZ0_9LECA</name>
<protein>
    <submittedName>
        <fullName evidence="1">Uncharacterized protein</fullName>
    </submittedName>
</protein>
<evidence type="ECO:0000313" key="2">
    <source>
        <dbReference type="Proteomes" id="UP000664203"/>
    </source>
</evidence>
<gene>
    <name evidence="1" type="ORF">ALECFALPRED_003718</name>
</gene>
<comment type="caution">
    <text evidence="1">The sequence shown here is derived from an EMBL/GenBank/DDBJ whole genome shotgun (WGS) entry which is preliminary data.</text>
</comment>
<proteinExistence type="predicted"/>
<dbReference type="AlphaFoldDB" id="A0A8H3FMZ0"/>
<evidence type="ECO:0000313" key="1">
    <source>
        <dbReference type="EMBL" id="CAF9927484.1"/>
    </source>
</evidence>
<keyword evidence="2" id="KW-1185">Reference proteome</keyword>
<reference evidence="1" key="1">
    <citation type="submission" date="2021-03" db="EMBL/GenBank/DDBJ databases">
        <authorList>
            <person name="Tagirdzhanova G."/>
        </authorList>
    </citation>
    <scope>NUCLEOTIDE SEQUENCE</scope>
</reference>
<sequence length="325" mass="37099">MSDLQRILSDPSQPLESTLSFLFNAGDAGDTFQREIFQYLNIWDARNVRLANRRLDQIVRGVPMWATRDRNAKLIYTRVGPTNPTSPATHNSTLHWLGARCSGVRFPGRVRCRTGPLTNLKVSRCTRIPPPLNLYPLRDHPCCHDVCTLCVVNVANHWSAIQTEAVRLARRMRLCARCQLYEARRHPYGHSGCICRSLLRQGWMCWSCRHETIKQIKNKTNRQTALISNLHRDRQGRKISDPNRVRASNFLCPGCARSFVDDDRQVSHVTYCMSCNGVVVKPSLGPDYHPTTLMPVQPARWSLRIAAKYAAMSPLDFTPIVIPRR</sequence>
<dbReference type="EMBL" id="CAJPDR010000229">
    <property type="protein sequence ID" value="CAF9927484.1"/>
    <property type="molecule type" value="Genomic_DNA"/>
</dbReference>
<accession>A0A8H3FMZ0</accession>
<dbReference type="Proteomes" id="UP000664203">
    <property type="component" value="Unassembled WGS sequence"/>
</dbReference>
<organism evidence="1 2">
    <name type="scientific">Alectoria fallacina</name>
    <dbReference type="NCBI Taxonomy" id="1903189"/>
    <lineage>
        <taxon>Eukaryota</taxon>
        <taxon>Fungi</taxon>
        <taxon>Dikarya</taxon>
        <taxon>Ascomycota</taxon>
        <taxon>Pezizomycotina</taxon>
        <taxon>Lecanoromycetes</taxon>
        <taxon>OSLEUM clade</taxon>
        <taxon>Lecanoromycetidae</taxon>
        <taxon>Lecanorales</taxon>
        <taxon>Lecanorineae</taxon>
        <taxon>Parmeliaceae</taxon>
        <taxon>Alectoria</taxon>
    </lineage>
</organism>